<keyword evidence="4 14" id="KW-1134">Transmembrane beta strand</keyword>
<keyword evidence="5" id="KW-0410">Iron transport</keyword>
<evidence type="ECO:0000256" key="2">
    <source>
        <dbReference type="ARBA" id="ARBA00009810"/>
    </source>
</evidence>
<evidence type="ECO:0000256" key="5">
    <source>
        <dbReference type="ARBA" id="ARBA00022496"/>
    </source>
</evidence>
<evidence type="ECO:0000256" key="13">
    <source>
        <dbReference type="ARBA" id="ARBA00023237"/>
    </source>
</evidence>
<evidence type="ECO:0000256" key="6">
    <source>
        <dbReference type="ARBA" id="ARBA00022692"/>
    </source>
</evidence>
<feature type="region of interest" description="Disordered" evidence="16">
    <location>
        <begin position="398"/>
        <end position="417"/>
    </location>
</feature>
<evidence type="ECO:0000259" key="19">
    <source>
        <dbReference type="Pfam" id="PF07715"/>
    </source>
</evidence>
<dbReference type="Pfam" id="PF00593">
    <property type="entry name" value="TonB_dep_Rec_b-barrel"/>
    <property type="match status" value="1"/>
</dbReference>
<gene>
    <name evidence="20" type="ORF">EI693_14435</name>
</gene>
<reference evidence="20 21" key="1">
    <citation type="submission" date="2018-12" db="EMBL/GenBank/DDBJ databases">
        <authorList>
            <person name="Li S."/>
            <person name="Yang R."/>
            <person name="Chen G."/>
            <person name="Zou L."/>
            <person name="Zhang C."/>
            <person name="Chen Y."/>
            <person name="Liu Z."/>
            <person name="Li Y."/>
            <person name="Yan Y."/>
            <person name="Huang M."/>
            <person name="Chen T."/>
        </authorList>
    </citation>
    <scope>NUCLEOTIDE SEQUENCE [LARGE SCALE GENOMIC DNA]</scope>
    <source>
        <strain evidence="20 21">2014</strain>
    </source>
</reference>
<keyword evidence="3 14" id="KW-0813">Transport</keyword>
<keyword evidence="11 14" id="KW-0472">Membrane</keyword>
<feature type="chain" id="PRO_5047002546" evidence="17">
    <location>
        <begin position="33"/>
        <end position="727"/>
    </location>
</feature>
<evidence type="ECO:0000259" key="18">
    <source>
        <dbReference type="Pfam" id="PF00593"/>
    </source>
</evidence>
<dbReference type="Proteomes" id="UP000272622">
    <property type="component" value="Chromosome"/>
</dbReference>
<feature type="domain" description="TonB-dependent receptor-like beta-barrel" evidence="18">
    <location>
        <begin position="255"/>
        <end position="696"/>
    </location>
</feature>
<comment type="subcellular location">
    <subcellularLocation>
        <location evidence="1 14">Cell outer membrane</location>
        <topology evidence="1 14">Multi-pass membrane protein</topology>
    </subcellularLocation>
</comment>
<dbReference type="InterPro" id="IPR012910">
    <property type="entry name" value="Plug_dom"/>
</dbReference>
<name>A0ABM7CRZ0_9PSED</name>
<feature type="signal peptide" evidence="17">
    <location>
        <begin position="1"/>
        <end position="32"/>
    </location>
</feature>
<keyword evidence="21" id="KW-1185">Reference proteome</keyword>
<dbReference type="Gene3D" id="2.170.130.10">
    <property type="entry name" value="TonB-dependent receptor, plug domain"/>
    <property type="match status" value="1"/>
</dbReference>
<dbReference type="InterPro" id="IPR000531">
    <property type="entry name" value="Beta-barrel_TonB"/>
</dbReference>
<dbReference type="PROSITE" id="PS52016">
    <property type="entry name" value="TONB_DEPENDENT_REC_3"/>
    <property type="match status" value="1"/>
</dbReference>
<dbReference type="Gene3D" id="2.40.170.20">
    <property type="entry name" value="TonB-dependent receptor, beta-barrel domain"/>
    <property type="match status" value="1"/>
</dbReference>
<organism evidence="20 21">
    <name type="scientific">Pseudomonas oryziphila</name>
    <dbReference type="NCBI Taxonomy" id="2894079"/>
    <lineage>
        <taxon>Bacteria</taxon>
        <taxon>Pseudomonadati</taxon>
        <taxon>Pseudomonadota</taxon>
        <taxon>Gammaproteobacteria</taxon>
        <taxon>Pseudomonadales</taxon>
        <taxon>Pseudomonadaceae</taxon>
        <taxon>Pseudomonas</taxon>
    </lineage>
</organism>
<evidence type="ECO:0000256" key="16">
    <source>
        <dbReference type="SAM" id="MobiDB-lite"/>
    </source>
</evidence>
<evidence type="ECO:0000256" key="8">
    <source>
        <dbReference type="ARBA" id="ARBA00023004"/>
    </source>
</evidence>
<evidence type="ECO:0000256" key="4">
    <source>
        <dbReference type="ARBA" id="ARBA00022452"/>
    </source>
</evidence>
<keyword evidence="7 17" id="KW-0732">Signal</keyword>
<feature type="compositionally biased region" description="Polar residues" evidence="16">
    <location>
        <begin position="503"/>
        <end position="514"/>
    </location>
</feature>
<dbReference type="CDD" id="cd01347">
    <property type="entry name" value="ligand_gated_channel"/>
    <property type="match status" value="1"/>
</dbReference>
<dbReference type="InterPro" id="IPR039426">
    <property type="entry name" value="TonB-dep_rcpt-like"/>
</dbReference>
<dbReference type="InterPro" id="IPR037066">
    <property type="entry name" value="Plug_dom_sf"/>
</dbReference>
<evidence type="ECO:0000313" key="20">
    <source>
        <dbReference type="EMBL" id="AZL74213.1"/>
    </source>
</evidence>
<feature type="domain" description="TonB-dependent receptor plug" evidence="19">
    <location>
        <begin position="76"/>
        <end position="174"/>
    </location>
</feature>
<keyword evidence="13 14" id="KW-0998">Cell outer membrane</keyword>
<dbReference type="PANTHER" id="PTHR32552">
    <property type="entry name" value="FERRICHROME IRON RECEPTOR-RELATED"/>
    <property type="match status" value="1"/>
</dbReference>
<protein>
    <submittedName>
        <fullName evidence="20">TonB-dependent siderophore receptor</fullName>
    </submittedName>
</protein>
<evidence type="ECO:0000256" key="11">
    <source>
        <dbReference type="ARBA" id="ARBA00023136"/>
    </source>
</evidence>
<dbReference type="PANTHER" id="PTHR32552:SF89">
    <property type="entry name" value="CATECHOLATE SIDEROPHORE RECEPTOR FIU"/>
    <property type="match status" value="1"/>
</dbReference>
<keyword evidence="12 20" id="KW-0675">Receptor</keyword>
<feature type="region of interest" description="Disordered" evidence="16">
    <location>
        <begin position="503"/>
        <end position="537"/>
    </location>
</feature>
<keyword evidence="6 14" id="KW-0812">Transmembrane</keyword>
<proteinExistence type="inferred from homology"/>
<evidence type="ECO:0000256" key="15">
    <source>
        <dbReference type="RuleBase" id="RU003357"/>
    </source>
</evidence>
<evidence type="ECO:0000256" key="10">
    <source>
        <dbReference type="ARBA" id="ARBA00023077"/>
    </source>
</evidence>
<comment type="similarity">
    <text evidence="2 14 15">Belongs to the TonB-dependent receptor family.</text>
</comment>
<dbReference type="Pfam" id="PF07715">
    <property type="entry name" value="Plug"/>
    <property type="match status" value="1"/>
</dbReference>
<keyword evidence="10 15" id="KW-0798">TonB box</keyword>
<keyword evidence="8" id="KW-0408">Iron</keyword>
<accession>A0ABM7CRZ0</accession>
<evidence type="ECO:0000256" key="17">
    <source>
        <dbReference type="SAM" id="SignalP"/>
    </source>
</evidence>
<keyword evidence="9" id="KW-0406">Ion transport</keyword>
<evidence type="ECO:0000256" key="14">
    <source>
        <dbReference type="PROSITE-ProRule" id="PRU01360"/>
    </source>
</evidence>
<dbReference type="InterPro" id="IPR010105">
    <property type="entry name" value="TonB_sidphr_rcpt"/>
</dbReference>
<evidence type="ECO:0000256" key="7">
    <source>
        <dbReference type="ARBA" id="ARBA00022729"/>
    </source>
</evidence>
<evidence type="ECO:0000256" key="9">
    <source>
        <dbReference type="ARBA" id="ARBA00023065"/>
    </source>
</evidence>
<dbReference type="EMBL" id="CP034337">
    <property type="protein sequence ID" value="AZL74213.1"/>
    <property type="molecule type" value="Genomic_DNA"/>
</dbReference>
<evidence type="ECO:0000313" key="21">
    <source>
        <dbReference type="Proteomes" id="UP000272622"/>
    </source>
</evidence>
<dbReference type="InterPro" id="IPR036942">
    <property type="entry name" value="Beta-barrel_TonB_sf"/>
</dbReference>
<evidence type="ECO:0000256" key="1">
    <source>
        <dbReference type="ARBA" id="ARBA00004571"/>
    </source>
</evidence>
<dbReference type="NCBIfam" id="TIGR01783">
    <property type="entry name" value="TonB-siderophor"/>
    <property type="match status" value="1"/>
</dbReference>
<evidence type="ECO:0000256" key="3">
    <source>
        <dbReference type="ARBA" id="ARBA00022448"/>
    </source>
</evidence>
<sequence>MASTPTTRRAESPHLYTALGLALASCSTASLAQTADAGKTKPGSILELDATDVKGVHQAETFKVDEMSSPKFTAPLREVPKSITIINEALIKERGATSLTDVLRTTPGITLGAGEGGTPLGDRPFIRGFEASTDIQIDGLRDLGRMSHEAFNVESVEIVKGPGSAYNGRGSTGGSINLVSKAAKAEDFIAGSVTMGTDQLWRNTLDINQYLPEQDLAFRLNAMKHEADTPGRDDVEVKRWGIAPTITWGLQGPTRVTASYYHLETDDIPDQGHPISLITNKPADVDRDNFYGLVDRDFRKTSADLATLLIEHEFTPQLTVRNTLRGGRSMQNYVMSRPVFANVAQEQNGLVGRGFRPRNVVNTSVLNQTDLFGTFHTGGIKHSYSAGLEVSRETITDKDKHAGNNGRPGNLYNPNPHDGGWTLLPGTGEVTSKYQTEVKSLYAFDTLALHEQWDLNLGLRYDDYDVKNRVEGGASSSSELWNYQVGVVFKPMPNGSIYLSYGTSSNPSGENTQSGGADGAGAGNLNGNKANLDPEKSRSVEVGTKWDVFNEQLSLTAAVFRTEKTNARVTDPITGLVALDGDQRVTGIEFGVTGRITDDWAVWGGYTYLDAEVVKSGGDGSNDGNRSKFIAPNSFSLWSSYDLTDRWTVGAGANYMDQRYMNDANTVSIDDYWRYDAMVAYKVNKNLDLQLNVLNLTDETIYDASHVGLFATVAPGRSAELTANFRF</sequence>
<dbReference type="SUPFAM" id="SSF56935">
    <property type="entry name" value="Porins"/>
    <property type="match status" value="1"/>
</dbReference>
<evidence type="ECO:0000256" key="12">
    <source>
        <dbReference type="ARBA" id="ARBA00023170"/>
    </source>
</evidence>